<dbReference type="InterPro" id="IPR006531">
    <property type="entry name" value="Gp5/Vgr_OB"/>
</dbReference>
<dbReference type="Gene3D" id="2.30.110.50">
    <property type="match status" value="1"/>
</dbReference>
<reference evidence="2 3" key="1">
    <citation type="submission" date="2020-02" db="EMBL/GenBank/DDBJ databases">
        <title>Out from the shadows clarifying the taxonomy of the family Cryomorphaceae and related taxa by utilizing the GTDB taxonomic framework.</title>
        <authorList>
            <person name="Bowman J.P."/>
        </authorList>
    </citation>
    <scope>NUCLEOTIDE SEQUENCE [LARGE SCALE GENOMIC DNA]</scope>
    <source>
        <strain evidence="2 3">QSSC 1-22</strain>
    </source>
</reference>
<sequence length="620" mass="67944">MAEHFKTTVILDGTKLQSISSINLNQVIFDHHNFDVQLPLSSLVNFANDEDPFPALKKCIGRAIEITIGTATDADRDGQNDQSVFKGIVTNVNIIGHRWEHAMVSVTGSSPTILMDGIKDSKAYSQKGIKQIYSDCVIKHLSSEIKMEDNLTQTDNLMYTVQHNESDFDFIKRLCYQYGEWCYYDGSNFCLGLKPSQNTIVLKQNRILHLDYNYSLAPSRPTVNFRNYKKHEVEQIKPKKTRYTDDIASHALSEASNVFTGSEASNVFYPSSLSGDGLQNEKKQIQHQLDMAESSAMASLLVVNCQSDVAGITVGSTIKIEHPHHSGEFTVTSISHSAFGAKSYSNHFLAIPKDALFPTGLNIAFPEVRECSAIVSDNKDPEKLGRIKVLFDWSSDVQSPWLRMVMPHTGDNRGFYFVPEEGDEVMVGFEMGNPDYPFVLGSLYNGKNNFGKRAKDNNNLKSIKTKSGNEILFDDGGQIIIRNNHNSLELICAEDGKIVIKTDGDMEFTTGKKMALNVGTNLEISVGENVVFKVGGNTEINSGDNLNIGAGSDLKMTADGKCELSSGKDLELSSGANLLASGSMKLDLQAGTEAIVKGGATTLVESAALTTIKGAIVQIN</sequence>
<dbReference type="AlphaFoldDB" id="A0A7K3WR98"/>
<dbReference type="Gene3D" id="4.10.220.110">
    <property type="match status" value="1"/>
</dbReference>
<dbReference type="Pfam" id="PF04717">
    <property type="entry name" value="Phage_base_V"/>
    <property type="match status" value="1"/>
</dbReference>
<evidence type="ECO:0000259" key="1">
    <source>
        <dbReference type="Pfam" id="PF04717"/>
    </source>
</evidence>
<dbReference type="EMBL" id="JAAGVY010000012">
    <property type="protein sequence ID" value="NEN23571.1"/>
    <property type="molecule type" value="Genomic_DNA"/>
</dbReference>
<feature type="domain" description="Gp5/Type VI secretion system Vgr protein OB-fold" evidence="1">
    <location>
        <begin position="373"/>
        <end position="444"/>
    </location>
</feature>
<dbReference type="InterPro" id="IPR037026">
    <property type="entry name" value="Vgr_OB-fold_dom_sf"/>
</dbReference>
<dbReference type="Gene3D" id="2.40.50.230">
    <property type="entry name" value="Gp5 N-terminal domain"/>
    <property type="match status" value="1"/>
</dbReference>
<gene>
    <name evidence="2" type="ORF">G3O08_08665</name>
</gene>
<dbReference type="Pfam" id="PF05954">
    <property type="entry name" value="Phage_GPD"/>
    <property type="match status" value="1"/>
</dbReference>
<evidence type="ECO:0000313" key="3">
    <source>
        <dbReference type="Proteomes" id="UP000486602"/>
    </source>
</evidence>
<dbReference type="SUPFAM" id="SSF69255">
    <property type="entry name" value="gp5 N-terminal domain-like"/>
    <property type="match status" value="1"/>
</dbReference>
<name>A0A7K3WR98_9FLAO</name>
<dbReference type="RefSeq" id="WP_163284932.1">
    <property type="nucleotide sequence ID" value="NZ_JAAGVY010000012.1"/>
</dbReference>
<comment type="caution">
    <text evidence="2">The sequence shown here is derived from an EMBL/GenBank/DDBJ whole genome shotgun (WGS) entry which is preliminary data.</text>
</comment>
<proteinExistence type="predicted"/>
<protein>
    <recommendedName>
        <fullName evidence="1">Gp5/Type VI secretion system Vgr protein OB-fold domain-containing protein</fullName>
    </recommendedName>
</protein>
<dbReference type="Proteomes" id="UP000486602">
    <property type="component" value="Unassembled WGS sequence"/>
</dbReference>
<dbReference type="SUPFAM" id="SSF69349">
    <property type="entry name" value="Phage fibre proteins"/>
    <property type="match status" value="1"/>
</dbReference>
<dbReference type="Gene3D" id="3.55.50.10">
    <property type="entry name" value="Baseplate protein-like domains"/>
    <property type="match status" value="1"/>
</dbReference>
<organism evidence="2 3">
    <name type="scientific">Cryomorpha ignava</name>
    <dbReference type="NCBI Taxonomy" id="101383"/>
    <lineage>
        <taxon>Bacteria</taxon>
        <taxon>Pseudomonadati</taxon>
        <taxon>Bacteroidota</taxon>
        <taxon>Flavobacteriia</taxon>
        <taxon>Flavobacteriales</taxon>
        <taxon>Cryomorphaceae</taxon>
        <taxon>Cryomorpha</taxon>
    </lineage>
</organism>
<dbReference type="SUPFAM" id="SSF69279">
    <property type="entry name" value="Phage tail proteins"/>
    <property type="match status" value="2"/>
</dbReference>
<accession>A0A7K3WR98</accession>
<evidence type="ECO:0000313" key="2">
    <source>
        <dbReference type="EMBL" id="NEN23571.1"/>
    </source>
</evidence>
<keyword evidence="3" id="KW-1185">Reference proteome</keyword>